<dbReference type="Proteomes" id="UP001589870">
    <property type="component" value="Unassembled WGS sequence"/>
</dbReference>
<feature type="compositionally biased region" description="Basic and acidic residues" evidence="1">
    <location>
        <begin position="68"/>
        <end position="80"/>
    </location>
</feature>
<gene>
    <name evidence="2" type="ORF">ACFHYQ_17030</name>
</gene>
<reference evidence="2 3" key="1">
    <citation type="submission" date="2024-09" db="EMBL/GenBank/DDBJ databases">
        <authorList>
            <person name="Sun Q."/>
            <person name="Mori K."/>
        </authorList>
    </citation>
    <scope>NUCLEOTIDE SEQUENCE [LARGE SCALE GENOMIC DNA]</scope>
    <source>
        <strain evidence="2 3">TBRC 1851</strain>
    </source>
</reference>
<protein>
    <submittedName>
        <fullName evidence="2">Uncharacterized protein</fullName>
    </submittedName>
</protein>
<organism evidence="2 3">
    <name type="scientific">Sphaerimonospora cavernae</name>
    <dbReference type="NCBI Taxonomy" id="1740611"/>
    <lineage>
        <taxon>Bacteria</taxon>
        <taxon>Bacillati</taxon>
        <taxon>Actinomycetota</taxon>
        <taxon>Actinomycetes</taxon>
        <taxon>Streptosporangiales</taxon>
        <taxon>Streptosporangiaceae</taxon>
        <taxon>Sphaerimonospora</taxon>
    </lineage>
</organism>
<evidence type="ECO:0000313" key="3">
    <source>
        <dbReference type="Proteomes" id="UP001589870"/>
    </source>
</evidence>
<feature type="region of interest" description="Disordered" evidence="1">
    <location>
        <begin position="68"/>
        <end position="127"/>
    </location>
</feature>
<accession>A0ABV6U6C8</accession>
<evidence type="ECO:0000256" key="1">
    <source>
        <dbReference type="SAM" id="MobiDB-lite"/>
    </source>
</evidence>
<name>A0ABV6U6C8_9ACTN</name>
<keyword evidence="3" id="KW-1185">Reference proteome</keyword>
<evidence type="ECO:0000313" key="2">
    <source>
        <dbReference type="EMBL" id="MFC0864005.1"/>
    </source>
</evidence>
<proteinExistence type="predicted"/>
<dbReference type="RefSeq" id="WP_394302127.1">
    <property type="nucleotide sequence ID" value="NZ_JBHMQT010000036.1"/>
</dbReference>
<comment type="caution">
    <text evidence="2">The sequence shown here is derived from an EMBL/GenBank/DDBJ whole genome shotgun (WGS) entry which is preliminary data.</text>
</comment>
<dbReference type="EMBL" id="JBHMQT010000036">
    <property type="protein sequence ID" value="MFC0864005.1"/>
    <property type="molecule type" value="Genomic_DNA"/>
</dbReference>
<sequence>MAFSDEQAIALIRALEELRGTPGHEDMVLDVMVYVLGRLHEVSMTTLRAGPPDPGKRARHELRSLVEEFLGDRGPMRDSHTPSQGDEQRAEDDEDRSNPRPRPSGPTPSGEDTSLLRSRESKPPISLEAAGEVTALYRKVRRACGLPDDSDPDFDRDDLTAEGLAGRWQRLNVMLLRLPRDPVSEFMREVDAIARTYAGTGFSAENTLLLPLVPGDKPMVIVRGWPELDVPTVTTHHEGRRRAGLPGPGDDDLLGRMSDLATLVLAVADLDPSLFWYRMNRDRPYPLAEKRAEYDKALTTAIRRVMNVNPPGGDKAWERLSGLYEIDAHLASVAHYPPAFPGSWWDHLRDVAYSIVNDATAELESRNVVVRRCTGTLSRDDEADRVPIDVPMGGAYPISGVLACLRLEIVENDRVRKPARVLYREGQR</sequence>